<protein>
    <submittedName>
        <fullName evidence="1">2-dehydro-3-deoxygalactonokinase</fullName>
    </submittedName>
</protein>
<keyword evidence="2" id="KW-1185">Reference proteome</keyword>
<dbReference type="RefSeq" id="WP_121168132.1">
    <property type="nucleotide sequence ID" value="NZ_RAPE01000004.1"/>
</dbReference>
<evidence type="ECO:0000313" key="1">
    <source>
        <dbReference type="EMBL" id="RKF13453.1"/>
    </source>
</evidence>
<dbReference type="InterPro" id="IPR042257">
    <property type="entry name" value="DGOK_C"/>
</dbReference>
<keyword evidence="1" id="KW-0418">Kinase</keyword>
<dbReference type="OrthoDB" id="256574at2"/>
<reference evidence="1 2" key="1">
    <citation type="submission" date="2018-09" db="EMBL/GenBank/DDBJ databases">
        <title>Roseovarius spongiae sp. nov., isolated from a marine sponge.</title>
        <authorList>
            <person name="Zhuang L."/>
            <person name="Luo L."/>
        </authorList>
    </citation>
    <scope>NUCLEOTIDE SEQUENCE [LARGE SCALE GENOMIC DNA]</scope>
    <source>
        <strain evidence="1 2">HN-E21</strain>
    </source>
</reference>
<organism evidence="1 2">
    <name type="scientific">Roseovarius spongiae</name>
    <dbReference type="NCBI Taxonomy" id="2320272"/>
    <lineage>
        <taxon>Bacteria</taxon>
        <taxon>Pseudomonadati</taxon>
        <taxon>Pseudomonadota</taxon>
        <taxon>Alphaproteobacteria</taxon>
        <taxon>Rhodobacterales</taxon>
        <taxon>Roseobacteraceae</taxon>
        <taxon>Roseovarius</taxon>
    </lineage>
</organism>
<keyword evidence="1" id="KW-0808">Transferase</keyword>
<evidence type="ECO:0000313" key="2">
    <source>
        <dbReference type="Proteomes" id="UP000281128"/>
    </source>
</evidence>
<dbReference type="AlphaFoldDB" id="A0A3A8B2A8"/>
<dbReference type="InterPro" id="IPR007729">
    <property type="entry name" value="DGOK"/>
</dbReference>
<dbReference type="Proteomes" id="UP000281128">
    <property type="component" value="Unassembled WGS sequence"/>
</dbReference>
<sequence length="235" mass="24252">MTRWLAVGPEADMVRACLMDGDILLEQSLFRDEEAALAAYPDHAEKAVRVGAGAPHATPTAILPNLVAQVPAVTQETPPDLLGGWARLRVAGVAASRPHWEGVVLDAGSESNHWVHVSADEIVSFQGAATPRLIAALDGAPVADDEAADSTLSRPERLSAHLHGALLAGDARAVTGHLLGAEIAAAKPYWLGQEVIVLSQTDTLAALLRGQGADAVTAAPDDMLARGLAARAAGG</sequence>
<proteinExistence type="predicted"/>
<dbReference type="GO" id="GO:0016301">
    <property type="term" value="F:kinase activity"/>
    <property type="evidence" value="ECO:0007669"/>
    <property type="project" value="UniProtKB-KW"/>
</dbReference>
<name>A0A3A8B2A8_9RHOB</name>
<dbReference type="Pfam" id="PF05035">
    <property type="entry name" value="DGOK"/>
    <property type="match status" value="1"/>
</dbReference>
<dbReference type="Gene3D" id="3.30.420.310">
    <property type="entry name" value="2-keto-3-deoxy-galactonokinase, C-terminal domain"/>
    <property type="match status" value="1"/>
</dbReference>
<gene>
    <name evidence="1" type="ORF">D6850_14220</name>
</gene>
<comment type="caution">
    <text evidence="1">The sequence shown here is derived from an EMBL/GenBank/DDBJ whole genome shotgun (WGS) entry which is preliminary data.</text>
</comment>
<dbReference type="EMBL" id="RAPE01000004">
    <property type="protein sequence ID" value="RKF13453.1"/>
    <property type="molecule type" value="Genomic_DNA"/>
</dbReference>
<accession>A0A3A8B2A8</accession>